<evidence type="ECO:0000313" key="3">
    <source>
        <dbReference type="Proteomes" id="UP000008044"/>
    </source>
</evidence>
<protein>
    <submittedName>
        <fullName evidence="1">Uncharacterized protein</fullName>
    </submittedName>
</protein>
<dbReference type="EMBL" id="CP003415">
    <property type="protein sequence ID" value="AFI92145.1"/>
    <property type="molecule type" value="Genomic_DNA"/>
</dbReference>
<name>A0A0H3I846_PECPM</name>
<evidence type="ECO:0000313" key="4">
    <source>
        <dbReference type="Proteomes" id="UP001194579"/>
    </source>
</evidence>
<reference evidence="4" key="3">
    <citation type="submission" date="2023-07" db="EMBL/GenBank/DDBJ databases">
        <title>Identification of Pectobacterium versatile causing blackleg of potato from New York State with a whole genome sequencing approach.</title>
        <authorList>
            <person name="Ma X."/>
            <person name="Swingle B."/>
        </authorList>
    </citation>
    <scope>NUCLEOTIDE SEQUENCE [LARGE SCALE GENOMIC DNA]</scope>
    <source>
        <strain evidence="4">NY1588A</strain>
    </source>
</reference>
<keyword evidence="4" id="KW-1185">Reference proteome</keyword>
<proteinExistence type="predicted"/>
<dbReference type="RefSeq" id="WP_014701573.1">
    <property type="nucleotide sequence ID" value="NC_017845.1"/>
</dbReference>
<dbReference type="Proteomes" id="UP000008044">
    <property type="component" value="Chromosome"/>
</dbReference>
<reference evidence="2" key="4">
    <citation type="submission" date="2024-05" db="EMBL/GenBank/DDBJ databases">
        <title>Identification of Pectobacterium versatile causing blackleg of potato from New York State with a whole genome sequencing approach.</title>
        <authorList>
            <person name="Ma X."/>
            <person name="Swingle B."/>
        </authorList>
    </citation>
    <scope>NUCLEOTIDE SEQUENCE</scope>
    <source>
        <strain evidence="2">NY1588A</strain>
    </source>
</reference>
<sequence>MDTIILLKSQYPKHNKRINNHLNVISMPSKFLSTYVKNFQFFPKSAIYDDDAKYRISEFNRHVTTLYFIVRTKKACFVPSTFNVDLDYSFSGTIEIDSQKQCIQFSCVEMLYQEPYIQKNFSSCNDFAEYCMRQWKDPSRPYLTSRQKYADKALINLNKSTASKLVIECPVNYSITREHTSEIVLSPYQLINRTNGNYPSLLEIIYIGKSNDDTWRRIYNHNKWGLIEEHRDETEELLVYFLEIDKSSINDESYNGFRIIMRDESELSIEDATVATEAALINYFVKEKKFNGQHVGSDITKSDTIINKVRSHGYTDLVVECNLEGPFGVLGTEPTGFKRRHSVQYKL</sequence>
<reference evidence="1" key="2">
    <citation type="submission" date="2012-03" db="EMBL/GenBank/DDBJ databases">
        <authorList>
            <person name="Koskinen P."/>
            <person name="Laine P."/>
            <person name="Niemi O."/>
            <person name="Nykyri J."/>
            <person name="Harjunpaa H."/>
            <person name="Auvinen P."/>
            <person name="Paulin L."/>
            <person name="Pirhonen M."/>
            <person name="Palva T."/>
            <person name="Holm L."/>
        </authorList>
    </citation>
    <scope>NUCLEOTIDE SEQUENCE</scope>
    <source>
        <strain evidence="1">SCC3193</strain>
    </source>
</reference>
<gene>
    <name evidence="1" type="ordered locus">W5S_4082</name>
    <name evidence="2" type="ORF">F6Q06_23700</name>
</gene>
<dbReference type="EMBL" id="WABS01000105">
    <property type="protein sequence ID" value="MBI0557444.1"/>
    <property type="molecule type" value="Genomic_DNA"/>
</dbReference>
<evidence type="ECO:0000313" key="2">
    <source>
        <dbReference type="EMBL" id="MBI0557444.1"/>
    </source>
</evidence>
<accession>A0A0H3I846</accession>
<dbReference type="KEGG" id="pec:W5S_4082"/>
<evidence type="ECO:0000313" key="1">
    <source>
        <dbReference type="EMBL" id="AFI92145.1"/>
    </source>
</evidence>
<reference evidence="1 3" key="1">
    <citation type="journal article" date="2012" name="J. Bacteriol.">
        <title>Genome sequence of Pectobacterium sp. strain SCC3193.</title>
        <authorList>
            <person name="Koskinen J.P."/>
            <person name="Laine P."/>
            <person name="Niemi O."/>
            <person name="Nykyri J."/>
            <person name="Harjunpaa H."/>
            <person name="Auvinen P."/>
            <person name="Paulin L."/>
            <person name="Pirhonen M."/>
            <person name="Palva T."/>
            <person name="Holm L."/>
        </authorList>
    </citation>
    <scope>NUCLEOTIDE SEQUENCE [LARGE SCALE GENOMIC DNA]</scope>
    <source>
        <strain evidence="1 3">SCC3193</strain>
    </source>
</reference>
<dbReference type="PATRIC" id="fig|1166016.3.peg.4162"/>
<dbReference type="AlphaFoldDB" id="A0A0H3I846"/>
<organism evidence="1 3">
    <name type="scientific">Pectobacterium parmentieri</name>
    <dbReference type="NCBI Taxonomy" id="1905730"/>
    <lineage>
        <taxon>Bacteria</taxon>
        <taxon>Pseudomonadati</taxon>
        <taxon>Pseudomonadota</taxon>
        <taxon>Gammaproteobacteria</taxon>
        <taxon>Enterobacterales</taxon>
        <taxon>Pectobacteriaceae</taxon>
        <taxon>Pectobacterium</taxon>
    </lineage>
</organism>
<dbReference type="HOGENOM" id="CLU_798886_0_0_6"/>
<dbReference type="Proteomes" id="UP001194579">
    <property type="component" value="Unassembled WGS sequence"/>
</dbReference>